<dbReference type="GeneID" id="100890512"/>
<reference evidence="3" key="2">
    <citation type="submission" date="2021-01" db="UniProtKB">
        <authorList>
            <consortium name="EnsemblMetazoa"/>
        </authorList>
    </citation>
    <scope>IDENTIFICATION</scope>
</reference>
<evidence type="ECO:0000313" key="4">
    <source>
        <dbReference type="Proteomes" id="UP000007110"/>
    </source>
</evidence>
<evidence type="ECO:0000313" key="3">
    <source>
        <dbReference type="EnsemblMetazoa" id="XP_003723394"/>
    </source>
</evidence>
<feature type="compositionally biased region" description="Polar residues" evidence="2">
    <location>
        <begin position="445"/>
        <end position="472"/>
    </location>
</feature>
<accession>A0A7M7GFD2</accession>
<dbReference type="PANTHER" id="PTHR31516">
    <property type="entry name" value="STABILIZER OF AXONEMAL MICROTUBULES 2"/>
    <property type="match status" value="1"/>
</dbReference>
<dbReference type="GO" id="GO:0008017">
    <property type="term" value="F:microtubule binding"/>
    <property type="evidence" value="ECO:0000318"/>
    <property type="project" value="GO_Central"/>
</dbReference>
<proteinExistence type="inferred from homology"/>
<dbReference type="Pfam" id="PF05217">
    <property type="entry name" value="SAXO1-2"/>
    <property type="match status" value="1"/>
</dbReference>
<dbReference type="PANTHER" id="PTHR31516:SF17">
    <property type="entry name" value="STABILIZER OF AXONEMAL MICROTUBULES 2"/>
    <property type="match status" value="1"/>
</dbReference>
<comment type="similarity">
    <text evidence="1">Belongs to the FAM154 family.</text>
</comment>
<protein>
    <recommendedName>
        <fullName evidence="5">Stabilizer of axonemal microtubules 2</fullName>
    </recommendedName>
</protein>
<sequence length="472" mass="53970">MTKRCICEICTCGRHRCPHRPKGPAKANGPCTISEYSNKYKAYPGNGMRDNFKPKAQMLKSDVPISDATTNRLDYIPYEVGRPAMHVPEQFKPQEGHIDHLTSYTKDYPERKAQPAKSFRGNQTRAVSPGAFKGTPTYVDDYRRWSLPAKEQLKDHHAYIPPSAAFDGLSTFTRDFPAKKGTMRQSMRPNDEAKVSDTPFDDKTSHRMTYIPHAAQPKFVPAKPQYKKNPSKFEGLTTFQRDFNAKQGFVPDSCKPSNTPLRSDQPFDDNTTFRQSYQKWDVERPYQHVHEAWSKPGGNIDLKTTHTLAFPAHKVQPAVAVRPQEGRHGQNVPFDDRTQYNQDFKKWNSSPTKRGDPTQRPYERPSVPFEGASHYQTNYLAKHAQPARSMAPDNLAKQSSEPFDDRTNYKADYIPKAFSPCPAVDLKKSGFQYTEEDTRGHQVWVKNQRNGSMQRMQRTPPEQLNIDQQVLA</sequence>
<dbReference type="GO" id="GO:0005879">
    <property type="term" value="C:axonemal microtubule"/>
    <property type="evidence" value="ECO:0000318"/>
    <property type="project" value="GO_Central"/>
</dbReference>
<organism evidence="3 4">
    <name type="scientific">Strongylocentrotus purpuratus</name>
    <name type="common">Purple sea urchin</name>
    <dbReference type="NCBI Taxonomy" id="7668"/>
    <lineage>
        <taxon>Eukaryota</taxon>
        <taxon>Metazoa</taxon>
        <taxon>Echinodermata</taxon>
        <taxon>Eleutherozoa</taxon>
        <taxon>Echinozoa</taxon>
        <taxon>Echinoidea</taxon>
        <taxon>Euechinoidea</taxon>
        <taxon>Echinacea</taxon>
        <taxon>Camarodonta</taxon>
        <taxon>Echinidea</taxon>
        <taxon>Strongylocentrotidae</taxon>
        <taxon>Strongylocentrotus</taxon>
    </lineage>
</organism>
<evidence type="ECO:0000256" key="1">
    <source>
        <dbReference type="ARBA" id="ARBA00008738"/>
    </source>
</evidence>
<dbReference type="InParanoid" id="A0A7M7GFD2"/>
<dbReference type="GO" id="GO:0005856">
    <property type="term" value="C:cytoskeleton"/>
    <property type="evidence" value="ECO:0000318"/>
    <property type="project" value="GO_Central"/>
</dbReference>
<dbReference type="KEGG" id="spu:100890512"/>
<dbReference type="InterPro" id="IPR033336">
    <property type="entry name" value="SAXO1/2"/>
</dbReference>
<dbReference type="CTD" id="283726"/>
<dbReference type="EnsemblMetazoa" id="XM_003723346">
    <property type="protein sequence ID" value="XP_003723394"/>
    <property type="gene ID" value="LOC100890512"/>
</dbReference>
<feature type="region of interest" description="Disordered" evidence="2">
    <location>
        <begin position="442"/>
        <end position="472"/>
    </location>
</feature>
<reference evidence="4" key="1">
    <citation type="submission" date="2015-02" db="EMBL/GenBank/DDBJ databases">
        <title>Genome sequencing for Strongylocentrotus purpuratus.</title>
        <authorList>
            <person name="Murali S."/>
            <person name="Liu Y."/>
            <person name="Vee V."/>
            <person name="English A."/>
            <person name="Wang M."/>
            <person name="Skinner E."/>
            <person name="Han Y."/>
            <person name="Muzny D.M."/>
            <person name="Worley K.C."/>
            <person name="Gibbs R.A."/>
        </authorList>
    </citation>
    <scope>NUCLEOTIDE SEQUENCE</scope>
</reference>
<feature type="compositionally biased region" description="Basic and acidic residues" evidence="2">
    <location>
        <begin position="324"/>
        <end position="346"/>
    </location>
</feature>
<dbReference type="OMA" id="PRCICEI"/>
<name>A0A7M7GFD2_STRPU</name>
<dbReference type="Proteomes" id="UP000007110">
    <property type="component" value="Unassembled WGS sequence"/>
</dbReference>
<feature type="region of interest" description="Disordered" evidence="2">
    <location>
        <begin position="181"/>
        <end position="201"/>
    </location>
</feature>
<evidence type="ECO:0000256" key="2">
    <source>
        <dbReference type="SAM" id="MobiDB-lite"/>
    </source>
</evidence>
<dbReference type="GO" id="GO:0005814">
    <property type="term" value="C:centriole"/>
    <property type="evidence" value="ECO:0000318"/>
    <property type="project" value="GO_Central"/>
</dbReference>
<dbReference type="RefSeq" id="XP_003723394.1">
    <property type="nucleotide sequence ID" value="XM_003723346.3"/>
</dbReference>
<keyword evidence="4" id="KW-1185">Reference proteome</keyword>
<dbReference type="GO" id="GO:0036126">
    <property type="term" value="C:sperm flagellum"/>
    <property type="evidence" value="ECO:0000318"/>
    <property type="project" value="GO_Central"/>
</dbReference>
<feature type="compositionally biased region" description="Basic and acidic residues" evidence="2">
    <location>
        <begin position="189"/>
        <end position="201"/>
    </location>
</feature>
<dbReference type="GO" id="GO:0036064">
    <property type="term" value="C:ciliary basal body"/>
    <property type="evidence" value="ECO:0000318"/>
    <property type="project" value="GO_Central"/>
</dbReference>
<evidence type="ECO:0008006" key="5">
    <source>
        <dbReference type="Google" id="ProtNLM"/>
    </source>
</evidence>
<feature type="compositionally biased region" description="Basic and acidic residues" evidence="2">
    <location>
        <begin position="353"/>
        <end position="363"/>
    </location>
</feature>
<dbReference type="AlphaFoldDB" id="A0A7M7GFD2"/>
<dbReference type="OrthoDB" id="365640at2759"/>
<feature type="region of interest" description="Disordered" evidence="2">
    <location>
        <begin position="322"/>
        <end position="370"/>
    </location>
</feature>